<name>A0A2S8IF78_RHOOP</name>
<dbReference type="SMART" id="SM00822">
    <property type="entry name" value="PKS_KR"/>
    <property type="match status" value="1"/>
</dbReference>
<dbReference type="SUPFAM" id="SSF51735">
    <property type="entry name" value="NAD(P)-binding Rossmann-fold domains"/>
    <property type="match status" value="1"/>
</dbReference>
<comment type="caution">
    <text evidence="5">The sequence shown here is derived from an EMBL/GenBank/DDBJ whole genome shotgun (WGS) entry which is preliminary data.</text>
</comment>
<feature type="domain" description="Ketoreductase" evidence="4">
    <location>
        <begin position="9"/>
        <end position="200"/>
    </location>
</feature>
<dbReference type="Gene3D" id="3.40.50.720">
    <property type="entry name" value="NAD(P)-binding Rossmann-like Domain"/>
    <property type="match status" value="1"/>
</dbReference>
<dbReference type="RefSeq" id="WP_105423830.1">
    <property type="nucleotide sequence ID" value="NZ_PUIO01000103.1"/>
</dbReference>
<dbReference type="InterPro" id="IPR057326">
    <property type="entry name" value="KR_dom"/>
</dbReference>
<protein>
    <submittedName>
        <fullName evidence="5">Short-chain dehydrogenase</fullName>
    </submittedName>
</protein>
<evidence type="ECO:0000259" key="4">
    <source>
        <dbReference type="SMART" id="SM00822"/>
    </source>
</evidence>
<comment type="similarity">
    <text evidence="1 3">Belongs to the short-chain dehydrogenases/reductases (SDR) family.</text>
</comment>
<proteinExistence type="inferred from homology"/>
<dbReference type="InterPro" id="IPR036291">
    <property type="entry name" value="NAD(P)-bd_dom_sf"/>
</dbReference>
<sequence length="297" mass="30408">MSSLHFDERVAIVTGAGNGLGRSHALELARRGARVVVNDLGGSLHGDGQSTGAAQAVVDEITALGGTAVANRDSVATEEGGRAIVQAALDEFGRLDVLVNNAGILRDKAFHKMDGPMIDAVIDVHLKGTLFVTQPAFRAMREAGYGRIVNTSSASGLFGNFGQANYGAAKAGIAGLTRVLALEGAAYGITANAIAPIAATRMTAGLLGDLAARVTPEGVSPVVAFLAHEDCPVSGAVYSVAGGRVAKVFVGETSGAVLDELTAEAVRDQLSEIEDQSIYHEPTSLDMATAIIARALS</sequence>
<dbReference type="PANTHER" id="PTHR45024:SF2">
    <property type="entry name" value="SCP2 DOMAIN-CONTAINING PROTEIN"/>
    <property type="match status" value="1"/>
</dbReference>
<evidence type="ECO:0000256" key="2">
    <source>
        <dbReference type="ARBA" id="ARBA00023002"/>
    </source>
</evidence>
<dbReference type="Pfam" id="PF00106">
    <property type="entry name" value="adh_short"/>
    <property type="match status" value="1"/>
</dbReference>
<reference evidence="6" key="1">
    <citation type="submission" date="2018-02" db="EMBL/GenBank/DDBJ databases">
        <title>Draft genome sequencing of Rhodococcus opacus KU647198.</title>
        <authorList>
            <person name="Zheng B.-X."/>
        </authorList>
    </citation>
    <scope>NUCLEOTIDE SEQUENCE [LARGE SCALE GENOMIC DNA]</scope>
    <source>
        <strain evidence="6">04-OD7</strain>
    </source>
</reference>
<evidence type="ECO:0000313" key="5">
    <source>
        <dbReference type="EMBL" id="PQP13052.1"/>
    </source>
</evidence>
<dbReference type="AlphaFoldDB" id="A0A2S8IF78"/>
<keyword evidence="2" id="KW-0560">Oxidoreductase</keyword>
<dbReference type="Proteomes" id="UP000239290">
    <property type="component" value="Unassembled WGS sequence"/>
</dbReference>
<dbReference type="PRINTS" id="PR00081">
    <property type="entry name" value="GDHRDH"/>
</dbReference>
<dbReference type="PROSITE" id="PS00061">
    <property type="entry name" value="ADH_SHORT"/>
    <property type="match status" value="1"/>
</dbReference>
<evidence type="ECO:0000256" key="3">
    <source>
        <dbReference type="RuleBase" id="RU000363"/>
    </source>
</evidence>
<evidence type="ECO:0000256" key="1">
    <source>
        <dbReference type="ARBA" id="ARBA00006484"/>
    </source>
</evidence>
<gene>
    <name evidence="5" type="ORF">C5613_42460</name>
</gene>
<evidence type="ECO:0000313" key="6">
    <source>
        <dbReference type="Proteomes" id="UP000239290"/>
    </source>
</evidence>
<accession>A0A2S8IF78</accession>
<dbReference type="GO" id="GO:0016491">
    <property type="term" value="F:oxidoreductase activity"/>
    <property type="evidence" value="ECO:0007669"/>
    <property type="project" value="UniProtKB-KW"/>
</dbReference>
<organism evidence="5 6">
    <name type="scientific">Rhodococcus opacus</name>
    <name type="common">Nocardia opaca</name>
    <dbReference type="NCBI Taxonomy" id="37919"/>
    <lineage>
        <taxon>Bacteria</taxon>
        <taxon>Bacillati</taxon>
        <taxon>Actinomycetota</taxon>
        <taxon>Actinomycetes</taxon>
        <taxon>Mycobacteriales</taxon>
        <taxon>Nocardiaceae</taxon>
        <taxon>Rhodococcus</taxon>
    </lineage>
</organism>
<dbReference type="InterPro" id="IPR051687">
    <property type="entry name" value="Peroxisomal_Beta-Oxidation"/>
</dbReference>
<dbReference type="InterPro" id="IPR002347">
    <property type="entry name" value="SDR_fam"/>
</dbReference>
<dbReference type="PRINTS" id="PR00080">
    <property type="entry name" value="SDRFAMILY"/>
</dbReference>
<dbReference type="PANTHER" id="PTHR45024">
    <property type="entry name" value="DEHYDROGENASES, SHORT CHAIN"/>
    <property type="match status" value="1"/>
</dbReference>
<dbReference type="InterPro" id="IPR020904">
    <property type="entry name" value="Sc_DH/Rdtase_CS"/>
</dbReference>
<dbReference type="EMBL" id="PUIO01000103">
    <property type="protein sequence ID" value="PQP13052.1"/>
    <property type="molecule type" value="Genomic_DNA"/>
</dbReference>